<dbReference type="AlphaFoldDB" id="A0A9D1HA41"/>
<dbReference type="PANTHER" id="PTHR10655">
    <property type="entry name" value="LYSOPHOSPHOLIPASE-RELATED"/>
    <property type="match status" value="1"/>
</dbReference>
<protein>
    <submittedName>
        <fullName evidence="4">Phospholipase</fullName>
    </submittedName>
</protein>
<accession>A0A9D1HA41</accession>
<evidence type="ECO:0000256" key="1">
    <source>
        <dbReference type="ARBA" id="ARBA00006499"/>
    </source>
</evidence>
<evidence type="ECO:0000313" key="5">
    <source>
        <dbReference type="Proteomes" id="UP000824161"/>
    </source>
</evidence>
<name>A0A9D1HA41_9FLAO</name>
<dbReference type="EMBL" id="DVLY01000101">
    <property type="protein sequence ID" value="HIT98054.1"/>
    <property type="molecule type" value="Genomic_DNA"/>
</dbReference>
<sequence length="221" mass="24394">METDLTLRYNYAPPTCSREDGTNPLIVMAHGYGADANDLFSMAGEFPPVFHVVAPRAPLDLPYGGAAWYSLDFQGERMVSDIPQAVAARERLAEFVAEAARKYGVAPHDVWLLGFSQGAILSYGILSRYPERARYYLPLSGYIEPGIVGPEVAPGDRSAIKVLAMHGTQDPVIPIEAGREVQGFLKRLGVDFRFHEFPIGHGISWEGMGRIRTWVDEQLKG</sequence>
<dbReference type="GO" id="GO:0016787">
    <property type="term" value="F:hydrolase activity"/>
    <property type="evidence" value="ECO:0007669"/>
    <property type="project" value="UniProtKB-KW"/>
</dbReference>
<dbReference type="InterPro" id="IPR029058">
    <property type="entry name" value="AB_hydrolase_fold"/>
</dbReference>
<reference evidence="4" key="1">
    <citation type="submission" date="2020-10" db="EMBL/GenBank/DDBJ databases">
        <authorList>
            <person name="Gilroy R."/>
        </authorList>
    </citation>
    <scope>NUCLEOTIDE SEQUENCE</scope>
    <source>
        <strain evidence="4">1383</strain>
    </source>
</reference>
<keyword evidence="2" id="KW-0378">Hydrolase</keyword>
<proteinExistence type="inferred from homology"/>
<evidence type="ECO:0000313" key="4">
    <source>
        <dbReference type="EMBL" id="HIT98054.1"/>
    </source>
</evidence>
<reference evidence="4" key="2">
    <citation type="journal article" date="2021" name="PeerJ">
        <title>Extensive microbial diversity within the chicken gut microbiome revealed by metagenomics and culture.</title>
        <authorList>
            <person name="Gilroy R."/>
            <person name="Ravi A."/>
            <person name="Getino M."/>
            <person name="Pursley I."/>
            <person name="Horton D.L."/>
            <person name="Alikhan N.F."/>
            <person name="Baker D."/>
            <person name="Gharbi K."/>
            <person name="Hall N."/>
            <person name="Watson M."/>
            <person name="Adriaenssens E.M."/>
            <person name="Foster-Nyarko E."/>
            <person name="Jarju S."/>
            <person name="Secka A."/>
            <person name="Antonio M."/>
            <person name="Oren A."/>
            <person name="Chaudhuri R.R."/>
            <person name="La Ragione R."/>
            <person name="Hildebrand F."/>
            <person name="Pallen M.J."/>
        </authorList>
    </citation>
    <scope>NUCLEOTIDE SEQUENCE</scope>
    <source>
        <strain evidence="4">1383</strain>
    </source>
</reference>
<dbReference type="Gene3D" id="3.40.50.1820">
    <property type="entry name" value="alpha/beta hydrolase"/>
    <property type="match status" value="1"/>
</dbReference>
<comment type="similarity">
    <text evidence="1">Belongs to the AB hydrolase superfamily. AB hydrolase 2 family.</text>
</comment>
<dbReference type="SUPFAM" id="SSF53474">
    <property type="entry name" value="alpha/beta-Hydrolases"/>
    <property type="match status" value="1"/>
</dbReference>
<evidence type="ECO:0000259" key="3">
    <source>
        <dbReference type="Pfam" id="PF02230"/>
    </source>
</evidence>
<dbReference type="PANTHER" id="PTHR10655:SF17">
    <property type="entry name" value="LYSOPHOSPHOLIPASE-LIKE PROTEIN 1"/>
    <property type="match status" value="1"/>
</dbReference>
<dbReference type="InterPro" id="IPR050565">
    <property type="entry name" value="LYPA1-2/EST-like"/>
</dbReference>
<organism evidence="4 5">
    <name type="scientific">Candidatus Merdimorpha stercoravium</name>
    <dbReference type="NCBI Taxonomy" id="2840863"/>
    <lineage>
        <taxon>Bacteria</taxon>
        <taxon>Pseudomonadati</taxon>
        <taxon>Bacteroidota</taxon>
        <taxon>Flavobacteriia</taxon>
        <taxon>Flavobacteriales</taxon>
        <taxon>Candidatus Merdimorpha</taxon>
    </lineage>
</organism>
<feature type="domain" description="Phospholipase/carboxylesterase/thioesterase" evidence="3">
    <location>
        <begin position="17"/>
        <end position="216"/>
    </location>
</feature>
<dbReference type="Pfam" id="PF02230">
    <property type="entry name" value="Abhydrolase_2"/>
    <property type="match status" value="1"/>
</dbReference>
<dbReference type="InterPro" id="IPR003140">
    <property type="entry name" value="PLipase/COase/thioEstase"/>
</dbReference>
<comment type="caution">
    <text evidence="4">The sequence shown here is derived from an EMBL/GenBank/DDBJ whole genome shotgun (WGS) entry which is preliminary data.</text>
</comment>
<dbReference type="Proteomes" id="UP000824161">
    <property type="component" value="Unassembled WGS sequence"/>
</dbReference>
<gene>
    <name evidence="4" type="ORF">IAC44_04360</name>
</gene>
<evidence type="ECO:0000256" key="2">
    <source>
        <dbReference type="ARBA" id="ARBA00022801"/>
    </source>
</evidence>